<dbReference type="EMBL" id="FOFN01000003">
    <property type="protein sequence ID" value="SEQ88053.1"/>
    <property type="molecule type" value="Genomic_DNA"/>
</dbReference>
<accession>A0A1H9JMR9</accession>
<proteinExistence type="predicted"/>
<evidence type="ECO:0008006" key="3">
    <source>
        <dbReference type="Google" id="ProtNLM"/>
    </source>
</evidence>
<keyword evidence="2" id="KW-1185">Reference proteome</keyword>
<organism evidence="1 2">
    <name type="scientific">Hyunsoonleella jejuensis</name>
    <dbReference type="NCBI Taxonomy" id="419940"/>
    <lineage>
        <taxon>Bacteria</taxon>
        <taxon>Pseudomonadati</taxon>
        <taxon>Bacteroidota</taxon>
        <taxon>Flavobacteriia</taxon>
        <taxon>Flavobacteriales</taxon>
        <taxon>Flavobacteriaceae</taxon>
    </lineage>
</organism>
<protein>
    <recommendedName>
        <fullName evidence="3">SsrA-binding protein</fullName>
    </recommendedName>
</protein>
<evidence type="ECO:0000313" key="1">
    <source>
        <dbReference type="EMBL" id="SEQ88053.1"/>
    </source>
</evidence>
<gene>
    <name evidence="1" type="ORF">SAMN05421824_2591</name>
</gene>
<reference evidence="1 2" key="1">
    <citation type="submission" date="2016-10" db="EMBL/GenBank/DDBJ databases">
        <authorList>
            <person name="de Groot N.N."/>
        </authorList>
    </citation>
    <scope>NUCLEOTIDE SEQUENCE [LARGE SCALE GENOMIC DNA]</scope>
    <source>
        <strain evidence="1 2">DSM 21035</strain>
    </source>
</reference>
<name>A0A1H9JMR9_9FLAO</name>
<dbReference type="AlphaFoldDB" id="A0A1H9JMR9"/>
<evidence type="ECO:0000313" key="2">
    <source>
        <dbReference type="Proteomes" id="UP000198999"/>
    </source>
</evidence>
<dbReference type="Proteomes" id="UP000198999">
    <property type="component" value="Unassembled WGS sequence"/>
</dbReference>
<sequence>MKTLKKQVFKFLAKVNKSILPSYSKQNLDLSKASKLQMAIIGWRWYVTKNALD</sequence>
<dbReference type="STRING" id="419940.SAMN05421824_2591"/>